<protein>
    <submittedName>
        <fullName evidence="9">Sas10 domain-containing protein</fullName>
    </submittedName>
</protein>
<sequence>MKRRNATNTRNEDSDENSDEIYDEIDRFHMQSYDGLNESKLKESKVEEILNVEGDLSENDTLDEENDSLFDSDDNDVEKRFLPSTEEWGANRKNYYSTSYVDDDWGGMNENEIEVAELEEQDAIMRQKKMDTALQLCSYFQVSEDEDEKKDLSSAISLDEMNEEGLFKYFLKYNPEFNVILEEYSRKIIVLRGKNSRLILIRVLIPLLNGIKEIDNGTETVLGQQVLIAVSFFSYLLNILFYCHLKLTTKLSVKKNYLDDHPVLDNIMMQKKMIEKVGDFLANNQKALGKLQRLMEKKQPFIHIFELSDDISNHSKKDSYQHESNNPEELKKEILLKEENFGKRGITSQIQKNRGLSTFRKKGTQHSRVKKRKQFKKALLKKRSQRPDIRDQYSPYGGEPRGIRASTFKTYSNYIRFINEKRDDKDALTEYVPKRQNK</sequence>
<evidence type="ECO:0000256" key="2">
    <source>
        <dbReference type="ARBA" id="ARBA00010979"/>
    </source>
</evidence>
<evidence type="ECO:0000256" key="1">
    <source>
        <dbReference type="ARBA" id="ARBA00004123"/>
    </source>
</evidence>
<evidence type="ECO:0000256" key="4">
    <source>
        <dbReference type="SAM" id="MobiDB-lite"/>
    </source>
</evidence>
<evidence type="ECO:0000313" key="6">
    <source>
        <dbReference type="EMBL" id="VDN51291.1"/>
    </source>
</evidence>
<feature type="compositionally biased region" description="Acidic residues" evidence="4">
    <location>
        <begin position="13"/>
        <end position="23"/>
    </location>
</feature>
<name>A0A0N4UGJ6_DRAME</name>
<feature type="region of interest" description="Disordered" evidence="4">
    <location>
        <begin position="382"/>
        <end position="404"/>
    </location>
</feature>
<comment type="subcellular location">
    <subcellularLocation>
        <location evidence="1">Nucleus</location>
    </subcellularLocation>
</comment>
<evidence type="ECO:0000256" key="3">
    <source>
        <dbReference type="ARBA" id="ARBA00023242"/>
    </source>
</evidence>
<dbReference type="GO" id="GO:0032040">
    <property type="term" value="C:small-subunit processome"/>
    <property type="evidence" value="ECO:0007669"/>
    <property type="project" value="TreeGrafter"/>
</dbReference>
<dbReference type="Proteomes" id="UP000274756">
    <property type="component" value="Unassembled WGS sequence"/>
</dbReference>
<proteinExistence type="inferred from homology"/>
<keyword evidence="8" id="KW-1185">Reference proteome</keyword>
<comment type="similarity">
    <text evidence="2">Belongs to the SAS10 family.</text>
</comment>
<dbReference type="PANTHER" id="PTHR13237:SF8">
    <property type="entry name" value="SOMETHING ABOUT SILENCING PROTEIN 10"/>
    <property type="match status" value="1"/>
</dbReference>
<reference evidence="9" key="1">
    <citation type="submission" date="2017-02" db="UniProtKB">
        <authorList>
            <consortium name="WormBaseParasite"/>
        </authorList>
    </citation>
    <scope>IDENTIFICATION</scope>
</reference>
<feature type="region of interest" description="Disordered" evidence="4">
    <location>
        <begin position="55"/>
        <end position="74"/>
    </location>
</feature>
<reference evidence="6 8" key="2">
    <citation type="submission" date="2018-11" db="EMBL/GenBank/DDBJ databases">
        <authorList>
            <consortium name="Pathogen Informatics"/>
        </authorList>
    </citation>
    <scope>NUCLEOTIDE SEQUENCE [LARGE SCALE GENOMIC DNA]</scope>
</reference>
<dbReference type="InterPro" id="IPR018972">
    <property type="entry name" value="Sas10_C_dom"/>
</dbReference>
<accession>A0A0N4UGJ6</accession>
<feature type="domain" description="Sas10 C-terminal" evidence="5">
    <location>
        <begin position="342"/>
        <end position="409"/>
    </location>
</feature>
<dbReference type="PANTHER" id="PTHR13237">
    <property type="entry name" value="SOMETHING ABOUT SILENCING PROTEIN 10-RELATED"/>
    <property type="match status" value="1"/>
</dbReference>
<gene>
    <name evidence="6" type="ORF">DME_LOCUS1264</name>
</gene>
<dbReference type="OrthoDB" id="1924577at2759"/>
<keyword evidence="3" id="KW-0539">Nucleus</keyword>
<dbReference type="Pfam" id="PF09368">
    <property type="entry name" value="Sas10"/>
    <property type="match status" value="1"/>
</dbReference>
<dbReference type="AlphaFoldDB" id="A0A0N4UGJ6"/>
<evidence type="ECO:0000313" key="7">
    <source>
        <dbReference type="Proteomes" id="UP000038040"/>
    </source>
</evidence>
<evidence type="ECO:0000259" key="5">
    <source>
        <dbReference type="Pfam" id="PF09368"/>
    </source>
</evidence>
<dbReference type="GO" id="GO:0000462">
    <property type="term" value="P:maturation of SSU-rRNA from tricistronic rRNA transcript (SSU-rRNA, 5.8S rRNA, LSU-rRNA)"/>
    <property type="evidence" value="ECO:0007669"/>
    <property type="project" value="TreeGrafter"/>
</dbReference>
<dbReference type="Proteomes" id="UP000038040">
    <property type="component" value="Unplaced"/>
</dbReference>
<organism evidence="7 9">
    <name type="scientific">Dracunculus medinensis</name>
    <name type="common">Guinea worm</name>
    <dbReference type="NCBI Taxonomy" id="318479"/>
    <lineage>
        <taxon>Eukaryota</taxon>
        <taxon>Metazoa</taxon>
        <taxon>Ecdysozoa</taxon>
        <taxon>Nematoda</taxon>
        <taxon>Chromadorea</taxon>
        <taxon>Rhabditida</taxon>
        <taxon>Spirurina</taxon>
        <taxon>Dracunculoidea</taxon>
        <taxon>Dracunculidae</taxon>
        <taxon>Dracunculus</taxon>
    </lineage>
</organism>
<dbReference type="WBParaSite" id="DME_0000662001-mRNA-1">
    <property type="protein sequence ID" value="DME_0000662001-mRNA-1"/>
    <property type="gene ID" value="DME_0000662001"/>
</dbReference>
<feature type="region of interest" description="Disordered" evidence="4">
    <location>
        <begin position="1"/>
        <end position="23"/>
    </location>
</feature>
<dbReference type="EMBL" id="UYYG01000017">
    <property type="protein sequence ID" value="VDN51291.1"/>
    <property type="molecule type" value="Genomic_DNA"/>
</dbReference>
<evidence type="ECO:0000313" key="9">
    <source>
        <dbReference type="WBParaSite" id="DME_0000662001-mRNA-1"/>
    </source>
</evidence>
<dbReference type="STRING" id="318479.A0A0N4UGJ6"/>
<evidence type="ECO:0000313" key="8">
    <source>
        <dbReference type="Proteomes" id="UP000274756"/>
    </source>
</evidence>